<dbReference type="Proteomes" id="UP000580839">
    <property type="component" value="Unassembled WGS sequence"/>
</dbReference>
<name>A0A849SGH6_UNCEI</name>
<accession>A0A849SGH6</accession>
<sequence length="207" mass="23043">MGKRDKRIDAYIARSAEFARPILRHLREVVHGACPDVAEDIKWGMPAFTYHGLMCDMAAFKAHATFGFWRGAAIVDLGGRSLDEAMGNFGRLTKVSELPSKRVLSSYVRLAMKLNESGAKPRARAKSSGPQKALPVPADLKAALAKHSKARATFAGFSPSHRREYVEWITGAKQAATRASRLAKAIEWMAEGKPQNWKYMKEWKKGR</sequence>
<dbReference type="SUPFAM" id="SSF159888">
    <property type="entry name" value="YdhG-like"/>
    <property type="match status" value="1"/>
</dbReference>
<evidence type="ECO:0000259" key="1">
    <source>
        <dbReference type="Pfam" id="PF08818"/>
    </source>
</evidence>
<dbReference type="AlphaFoldDB" id="A0A849SGH6"/>
<proteinExistence type="predicted"/>
<dbReference type="Pfam" id="PF13376">
    <property type="entry name" value="OmdA"/>
    <property type="match status" value="1"/>
</dbReference>
<evidence type="ECO:0000313" key="3">
    <source>
        <dbReference type="Proteomes" id="UP000580839"/>
    </source>
</evidence>
<dbReference type="EMBL" id="JABFRW010000150">
    <property type="protein sequence ID" value="NOT34848.1"/>
    <property type="molecule type" value="Genomic_DNA"/>
</dbReference>
<protein>
    <recommendedName>
        <fullName evidence="1">YdhG-like domain-containing protein</fullName>
    </recommendedName>
</protein>
<dbReference type="InterPro" id="IPR014922">
    <property type="entry name" value="YdhG-like"/>
</dbReference>
<evidence type="ECO:0000313" key="2">
    <source>
        <dbReference type="EMBL" id="NOT34848.1"/>
    </source>
</evidence>
<dbReference type="Gene3D" id="3.90.1150.200">
    <property type="match status" value="1"/>
</dbReference>
<gene>
    <name evidence="2" type="ORF">HOP12_11855</name>
</gene>
<organism evidence="2 3">
    <name type="scientific">Eiseniibacteriota bacterium</name>
    <dbReference type="NCBI Taxonomy" id="2212470"/>
    <lineage>
        <taxon>Bacteria</taxon>
        <taxon>Candidatus Eiseniibacteriota</taxon>
    </lineage>
</organism>
<feature type="domain" description="YdhG-like" evidence="1">
    <location>
        <begin position="20"/>
        <end position="112"/>
    </location>
</feature>
<dbReference type="Pfam" id="PF08818">
    <property type="entry name" value="DUF1801"/>
    <property type="match status" value="1"/>
</dbReference>
<reference evidence="2 3" key="1">
    <citation type="submission" date="2020-04" db="EMBL/GenBank/DDBJ databases">
        <title>Metagenomic profiling of ammonia- and methane-oxidizing microorganisms in a Dutch drinking water treatment plant.</title>
        <authorList>
            <person name="Poghosyan L."/>
            <person name="Leucker S."/>
        </authorList>
    </citation>
    <scope>NUCLEOTIDE SEQUENCE [LARGE SCALE GENOMIC DNA]</scope>
    <source>
        <strain evidence="2">S-RSF-IL-03</strain>
    </source>
</reference>
<comment type="caution">
    <text evidence="2">The sequence shown here is derived from an EMBL/GenBank/DDBJ whole genome shotgun (WGS) entry which is preliminary data.</text>
</comment>